<dbReference type="EMBL" id="LABY01000106">
    <property type="protein sequence ID" value="KMO36045.1"/>
    <property type="molecule type" value="Genomic_DNA"/>
</dbReference>
<comment type="caution">
    <text evidence="2">The sequence shown here is derived from an EMBL/GenBank/DDBJ whole genome shotgun (WGS) entry which is preliminary data.</text>
</comment>
<feature type="chain" id="PRO_5005281729" evidence="1">
    <location>
        <begin position="19"/>
        <end position="156"/>
    </location>
</feature>
<dbReference type="RefSeq" id="WP_048445230.1">
    <property type="nucleotide sequence ID" value="NZ_LABY01000106.1"/>
</dbReference>
<feature type="non-terminal residue" evidence="2">
    <location>
        <position position="156"/>
    </location>
</feature>
<evidence type="ECO:0000256" key="1">
    <source>
        <dbReference type="SAM" id="SignalP"/>
    </source>
</evidence>
<accession>A0A0J6SLH2</accession>
<name>A0A0J6SLH2_9HYPH</name>
<organism evidence="2 3">
    <name type="scientific">Methylobacterium variabile</name>
    <dbReference type="NCBI Taxonomy" id="298794"/>
    <lineage>
        <taxon>Bacteria</taxon>
        <taxon>Pseudomonadati</taxon>
        <taxon>Pseudomonadota</taxon>
        <taxon>Alphaproteobacteria</taxon>
        <taxon>Hyphomicrobiales</taxon>
        <taxon>Methylobacteriaceae</taxon>
        <taxon>Methylobacterium</taxon>
    </lineage>
</organism>
<proteinExistence type="predicted"/>
<dbReference type="AlphaFoldDB" id="A0A0J6SLH2"/>
<sequence length="156" mass="15648">MRAIIILLLTLTASPLAAQTFGPPNILPTLNVAGTLTAGSYSIGGSPLFGVSGNYRTVLAGDGIQAFTFYNAGGDTTTYINAGAVAFRSRDYATTFGTINASGLSVGGFAAMAGAAYVGGPIAGTQTARGALDYFGTNRAARIHAWSGDATAAGLE</sequence>
<evidence type="ECO:0000313" key="2">
    <source>
        <dbReference type="EMBL" id="KMO36045.1"/>
    </source>
</evidence>
<feature type="signal peptide" evidence="1">
    <location>
        <begin position="1"/>
        <end position="18"/>
    </location>
</feature>
<keyword evidence="3" id="KW-1185">Reference proteome</keyword>
<evidence type="ECO:0000313" key="3">
    <source>
        <dbReference type="Proteomes" id="UP000035955"/>
    </source>
</evidence>
<keyword evidence="1" id="KW-0732">Signal</keyword>
<gene>
    <name evidence="2" type="ORF">VQ02_16180</name>
</gene>
<dbReference type="Proteomes" id="UP000035955">
    <property type="component" value="Unassembled WGS sequence"/>
</dbReference>
<protein>
    <submittedName>
        <fullName evidence="2">Uncharacterized protein</fullName>
    </submittedName>
</protein>
<reference evidence="2 3" key="1">
    <citation type="submission" date="2015-03" db="EMBL/GenBank/DDBJ databases">
        <title>Genome sequencing of Methylobacterium variabile DSM 16961.</title>
        <authorList>
            <person name="Chaudhry V."/>
            <person name="Patil P.B."/>
        </authorList>
    </citation>
    <scope>NUCLEOTIDE SEQUENCE [LARGE SCALE GENOMIC DNA]</scope>
    <source>
        <strain evidence="2 3">DSM 16961</strain>
    </source>
</reference>